<keyword evidence="3" id="KW-1185">Reference proteome</keyword>
<feature type="chain" id="PRO_5006615587" evidence="1">
    <location>
        <begin position="20"/>
        <end position="118"/>
    </location>
</feature>
<evidence type="ECO:0000256" key="1">
    <source>
        <dbReference type="SAM" id="SignalP"/>
    </source>
</evidence>
<evidence type="ECO:0000313" key="2">
    <source>
        <dbReference type="EMBL" id="BAT58032.1"/>
    </source>
</evidence>
<feature type="signal peptide" evidence="1">
    <location>
        <begin position="1"/>
        <end position="19"/>
    </location>
</feature>
<keyword evidence="1" id="KW-0732">Signal</keyword>
<protein>
    <submittedName>
        <fullName evidence="2">Uncharacterized protein</fullName>
    </submittedName>
</protein>
<accession>A0A0S3PQ93</accession>
<dbReference type="EMBL" id="AP014946">
    <property type="protein sequence ID" value="BAT58032.1"/>
    <property type="molecule type" value="Genomic_DNA"/>
</dbReference>
<gene>
    <name evidence="2" type="ORF">GJW-30_1_00545</name>
</gene>
<dbReference type="OrthoDB" id="8161147at2"/>
<dbReference type="AlphaFoldDB" id="A0A0S3PQ93"/>
<dbReference type="KEGG" id="vgo:GJW-30_1_00545"/>
<reference evidence="2 3" key="1">
    <citation type="submission" date="2015-08" db="EMBL/GenBank/DDBJ databases">
        <title>Investigation of the bacterial diversity of lava forest soil.</title>
        <authorList>
            <person name="Lee J.S."/>
        </authorList>
    </citation>
    <scope>NUCLEOTIDE SEQUENCE [LARGE SCALE GENOMIC DNA]</scope>
    <source>
        <strain evidence="2 3">GJW-30</strain>
    </source>
</reference>
<evidence type="ECO:0000313" key="3">
    <source>
        <dbReference type="Proteomes" id="UP000236884"/>
    </source>
</evidence>
<organism evidence="2 3">
    <name type="scientific">Variibacter gotjawalensis</name>
    <dbReference type="NCBI Taxonomy" id="1333996"/>
    <lineage>
        <taxon>Bacteria</taxon>
        <taxon>Pseudomonadati</taxon>
        <taxon>Pseudomonadota</taxon>
        <taxon>Alphaproteobacteria</taxon>
        <taxon>Hyphomicrobiales</taxon>
        <taxon>Nitrobacteraceae</taxon>
        <taxon>Variibacter</taxon>
    </lineage>
</organism>
<dbReference type="RefSeq" id="WP_130364726.1">
    <property type="nucleotide sequence ID" value="NZ_AP014946.1"/>
</dbReference>
<name>A0A0S3PQ93_9BRAD</name>
<proteinExistence type="predicted"/>
<sequence length="118" mass="12560">MRAVLITGLILATISGASAQEDFESWPVLKNPFESTSGGGVMIDGYNPVVMGNRCTTDFSVKLTDGTVLQNEVEFDAVPVQGGTLCTNGRWRAKDGSSNGTTPFRVFGKNGVWRASAK</sequence>
<dbReference type="Proteomes" id="UP000236884">
    <property type="component" value="Chromosome"/>
</dbReference>